<dbReference type="Gene3D" id="3.40.50.2300">
    <property type="match status" value="2"/>
</dbReference>
<dbReference type="GeneID" id="55534103"/>
<feature type="signal peptide" evidence="5">
    <location>
        <begin position="1"/>
        <end position="23"/>
    </location>
</feature>
<dbReference type="PRINTS" id="PR00337">
    <property type="entry name" value="LEUILEVALBP"/>
</dbReference>
<dbReference type="AlphaFoldDB" id="A0AAN1JJK8"/>
<protein>
    <submittedName>
        <fullName evidence="7 8">Amino acid ABC transporter substrate-binding protein</fullName>
    </submittedName>
</protein>
<reference evidence="7 10" key="2">
    <citation type="submission" date="2018-01" db="EMBL/GenBank/DDBJ databases">
        <title>Species boundaries and ecological features among Paraburkholderia terrae DSMZ17804T, P. hospita DSMZ17164T and P. caribensis DSMZ13236T.</title>
        <authorList>
            <person name="Pratama A.A."/>
        </authorList>
    </citation>
    <scope>NUCLEOTIDE SEQUENCE [LARGE SCALE GENOMIC DNA]</scope>
    <source>
        <strain evidence="7 10">DSM 17164</strain>
    </source>
</reference>
<dbReference type="SUPFAM" id="SSF53822">
    <property type="entry name" value="Periplasmic binding protein-like I"/>
    <property type="match status" value="1"/>
</dbReference>
<evidence type="ECO:0000256" key="2">
    <source>
        <dbReference type="ARBA" id="ARBA00022448"/>
    </source>
</evidence>
<dbReference type="InterPro" id="IPR051010">
    <property type="entry name" value="BCAA_transport"/>
</dbReference>
<dbReference type="InterPro" id="IPR028081">
    <property type="entry name" value="Leu-bd"/>
</dbReference>
<evidence type="ECO:0000256" key="5">
    <source>
        <dbReference type="SAM" id="SignalP"/>
    </source>
</evidence>
<feature type="domain" description="Leucine-binding protein" evidence="6">
    <location>
        <begin position="26"/>
        <end position="369"/>
    </location>
</feature>
<evidence type="ECO:0000256" key="1">
    <source>
        <dbReference type="ARBA" id="ARBA00010062"/>
    </source>
</evidence>
<evidence type="ECO:0000313" key="9">
    <source>
        <dbReference type="Proteomes" id="UP000004980"/>
    </source>
</evidence>
<keyword evidence="4" id="KW-0029">Amino-acid transport</keyword>
<dbReference type="Pfam" id="PF13458">
    <property type="entry name" value="Peripla_BP_6"/>
    <property type="match status" value="1"/>
</dbReference>
<dbReference type="PANTHER" id="PTHR30483:SF38">
    <property type="entry name" value="BLR7848 PROTEIN"/>
    <property type="match status" value="1"/>
</dbReference>
<dbReference type="Proteomes" id="UP000004980">
    <property type="component" value="Unassembled WGS sequence"/>
</dbReference>
<comment type="similarity">
    <text evidence="1">Belongs to the leucine-binding protein family.</text>
</comment>
<evidence type="ECO:0000313" key="10">
    <source>
        <dbReference type="Proteomes" id="UP000236649"/>
    </source>
</evidence>
<keyword evidence="2" id="KW-0813">Transport</keyword>
<reference evidence="8 9" key="1">
    <citation type="journal article" date="2012" name="J. Bacteriol.">
        <title>Draft Genome Sequence of the Soil Bacterium Burkholderia terrae Strain BS001, Which Interacts with Fungal Surface Structures.</title>
        <authorList>
            <person name="Nazir R."/>
            <person name="Hansen M.A."/>
            <person name="Sorensen S."/>
            <person name="van Elsas J.D."/>
        </authorList>
    </citation>
    <scope>NUCLEOTIDE SEQUENCE [LARGE SCALE GENOMIC DNA]</scope>
    <source>
        <strain evidence="8 9">BS001</strain>
    </source>
</reference>
<dbReference type="EMBL" id="CP026107">
    <property type="protein sequence ID" value="AUT74102.1"/>
    <property type="molecule type" value="Genomic_DNA"/>
</dbReference>
<dbReference type="GO" id="GO:0006865">
    <property type="term" value="P:amino acid transport"/>
    <property type="evidence" value="ECO:0007669"/>
    <property type="project" value="UniProtKB-KW"/>
</dbReference>
<evidence type="ECO:0000313" key="8">
    <source>
        <dbReference type="EMBL" id="EIN03015.1"/>
    </source>
</evidence>
<evidence type="ECO:0000256" key="3">
    <source>
        <dbReference type="ARBA" id="ARBA00022729"/>
    </source>
</evidence>
<proteinExistence type="inferred from homology"/>
<evidence type="ECO:0000256" key="4">
    <source>
        <dbReference type="ARBA" id="ARBA00022970"/>
    </source>
</evidence>
<keyword evidence="9" id="KW-1185">Reference proteome</keyword>
<dbReference type="InterPro" id="IPR028082">
    <property type="entry name" value="Peripla_BP_I"/>
</dbReference>
<accession>A0AAN1JJK8</accession>
<dbReference type="Proteomes" id="UP000236649">
    <property type="component" value="Chromosome 3"/>
</dbReference>
<dbReference type="RefSeq" id="WP_007576862.1">
    <property type="nucleotide sequence ID" value="NZ_AKAU01000011.1"/>
</dbReference>
<evidence type="ECO:0000313" key="7">
    <source>
        <dbReference type="EMBL" id="AUT74102.1"/>
    </source>
</evidence>
<evidence type="ECO:0000259" key="6">
    <source>
        <dbReference type="Pfam" id="PF13458"/>
    </source>
</evidence>
<dbReference type="InterPro" id="IPR000709">
    <property type="entry name" value="Leu_Ile_Val-bd"/>
</dbReference>
<feature type="chain" id="PRO_5042892702" evidence="5">
    <location>
        <begin position="24"/>
        <end position="404"/>
    </location>
</feature>
<dbReference type="PANTHER" id="PTHR30483">
    <property type="entry name" value="LEUCINE-SPECIFIC-BINDING PROTEIN"/>
    <property type="match status" value="1"/>
</dbReference>
<name>A0AAN1JJK8_9BURK</name>
<dbReference type="CDD" id="cd06335">
    <property type="entry name" value="PBP1_ABC_ligand_binding-like"/>
    <property type="match status" value="1"/>
</dbReference>
<sequence>MVLRLKSVVAALALCVVATGSYAADPIKIGVDGPFTGGSSSMGVSMRDGVRLAAAEINKSGGVLGRQIELVERDDEAKNERGVQIAQELINKEKVVAVVGYINTGVALASQRFFQEAKIPVFNNVATGSIVTKQFADQPDNYVFRNAAADRIQAPMIVEEAVTKRGFKKVAILADSTNYGQLGREDLEKALAAKGVKAVAVEKFNIKDVDMTAQLLKAKDAGAEAVLTYGIGPELAQIANGMAKLGWKVPLIGSWTLSMANYIDNAGSNGEGARMPQTFIQEPNTPKRKTFIEAYMKEFKPKNNRIDSPVSAAQGYDSVYLLAAAITQAGTTDGPKVRAALESLNTKVEGVVMVYDKPFSHDDHEAISPNVPVVGEVKGGRVIYAYDNDKKGGGQLRTKQASAN</sequence>
<gene>
    <name evidence="7" type="ORF">C2L64_38055</name>
    <name evidence="8" type="ORF">WQE_01295</name>
</gene>
<dbReference type="EMBL" id="AKAU01000011">
    <property type="protein sequence ID" value="EIN03015.1"/>
    <property type="molecule type" value="Genomic_DNA"/>
</dbReference>
<keyword evidence="3 5" id="KW-0732">Signal</keyword>
<organism evidence="7 10">
    <name type="scientific">Paraburkholderia hospita</name>
    <dbReference type="NCBI Taxonomy" id="169430"/>
    <lineage>
        <taxon>Bacteria</taxon>
        <taxon>Pseudomonadati</taxon>
        <taxon>Pseudomonadota</taxon>
        <taxon>Betaproteobacteria</taxon>
        <taxon>Burkholderiales</taxon>
        <taxon>Burkholderiaceae</taxon>
        <taxon>Paraburkholderia</taxon>
    </lineage>
</organism>
<dbReference type="KEGG" id="phs:C2L64_38055"/>